<dbReference type="Proteomes" id="UP001151760">
    <property type="component" value="Unassembled WGS sequence"/>
</dbReference>
<dbReference type="InterPro" id="IPR043502">
    <property type="entry name" value="DNA/RNA_pol_sf"/>
</dbReference>
<comment type="caution">
    <text evidence="1">The sequence shown here is derived from an EMBL/GenBank/DDBJ whole genome shotgun (WGS) entry which is preliminary data.</text>
</comment>
<reference evidence="1" key="1">
    <citation type="journal article" date="2022" name="Int. J. Mol. Sci.">
        <title>Draft Genome of Tanacetum Coccineum: Genomic Comparison of Closely Related Tanacetum-Family Plants.</title>
        <authorList>
            <person name="Yamashiro T."/>
            <person name="Shiraishi A."/>
            <person name="Nakayama K."/>
            <person name="Satake H."/>
        </authorList>
    </citation>
    <scope>NUCLEOTIDE SEQUENCE</scope>
</reference>
<reference evidence="1" key="2">
    <citation type="submission" date="2022-01" db="EMBL/GenBank/DDBJ databases">
        <authorList>
            <person name="Yamashiro T."/>
            <person name="Shiraishi A."/>
            <person name="Satake H."/>
            <person name="Nakayama K."/>
        </authorList>
    </citation>
    <scope>NUCLEOTIDE SEQUENCE</scope>
</reference>
<dbReference type="InterPro" id="IPR043128">
    <property type="entry name" value="Rev_trsase/Diguanyl_cyclase"/>
</dbReference>
<accession>A0ABQ4ZD53</accession>
<dbReference type="Gene3D" id="3.30.70.270">
    <property type="match status" value="1"/>
</dbReference>
<name>A0ABQ4ZD53_9ASTR</name>
<evidence type="ECO:0000313" key="2">
    <source>
        <dbReference type="Proteomes" id="UP001151760"/>
    </source>
</evidence>
<proteinExistence type="predicted"/>
<keyword evidence="2" id="KW-1185">Reference proteome</keyword>
<evidence type="ECO:0000313" key="1">
    <source>
        <dbReference type="EMBL" id="GJS88119.1"/>
    </source>
</evidence>
<evidence type="ECO:0008006" key="3">
    <source>
        <dbReference type="Google" id="ProtNLM"/>
    </source>
</evidence>
<protein>
    <recommendedName>
        <fullName evidence="3">Reverse transcriptase</fullName>
    </recommendedName>
</protein>
<sequence>MSKYGDNLESIMIDSVHKCRALMCRVLNEMVKLGYVSGCDHEGLAINPLALIHQYVELHGTESLFFAVGYFSYVFPICKKSRWGTVFSTGLKRYKEPLVEPKEIGYLIVCRMRVIGLDPRSRVILAEANSLIPLSRGSFDVIVGMDWLSKRKFVIVCHEKVVRIPLEGDEILQVHGERTQGVVKTLMNTKEVHFLRHLVNQRGIHVDPSKIEAVRNWKAHTTPSEVRAFLGLAGYYRSFIVNFSKIAKPLTSLTQKNQKYK</sequence>
<dbReference type="PANTHER" id="PTHR33064:SF37">
    <property type="entry name" value="RIBONUCLEASE H"/>
    <property type="match status" value="1"/>
</dbReference>
<dbReference type="Pfam" id="PF08284">
    <property type="entry name" value="RVP_2"/>
    <property type="match status" value="1"/>
</dbReference>
<dbReference type="PANTHER" id="PTHR33064">
    <property type="entry name" value="POL PROTEIN"/>
    <property type="match status" value="1"/>
</dbReference>
<dbReference type="EMBL" id="BQNB010011250">
    <property type="protein sequence ID" value="GJS88119.1"/>
    <property type="molecule type" value="Genomic_DNA"/>
</dbReference>
<dbReference type="SUPFAM" id="SSF56672">
    <property type="entry name" value="DNA/RNA polymerases"/>
    <property type="match status" value="1"/>
</dbReference>
<organism evidence="1 2">
    <name type="scientific">Tanacetum coccineum</name>
    <dbReference type="NCBI Taxonomy" id="301880"/>
    <lineage>
        <taxon>Eukaryota</taxon>
        <taxon>Viridiplantae</taxon>
        <taxon>Streptophyta</taxon>
        <taxon>Embryophyta</taxon>
        <taxon>Tracheophyta</taxon>
        <taxon>Spermatophyta</taxon>
        <taxon>Magnoliopsida</taxon>
        <taxon>eudicotyledons</taxon>
        <taxon>Gunneridae</taxon>
        <taxon>Pentapetalae</taxon>
        <taxon>asterids</taxon>
        <taxon>campanulids</taxon>
        <taxon>Asterales</taxon>
        <taxon>Asteraceae</taxon>
        <taxon>Asteroideae</taxon>
        <taxon>Anthemideae</taxon>
        <taxon>Anthemidinae</taxon>
        <taxon>Tanacetum</taxon>
    </lineage>
</organism>
<dbReference type="InterPro" id="IPR051320">
    <property type="entry name" value="Viral_Replic_Matur_Polypro"/>
</dbReference>
<gene>
    <name evidence="1" type="ORF">Tco_0770755</name>
</gene>